<evidence type="ECO:0000313" key="3">
    <source>
        <dbReference type="Proteomes" id="UP000799438"/>
    </source>
</evidence>
<evidence type="ECO:0000256" key="1">
    <source>
        <dbReference type="SAM" id="MobiDB-lite"/>
    </source>
</evidence>
<feature type="compositionally biased region" description="Polar residues" evidence="1">
    <location>
        <begin position="18"/>
        <end position="27"/>
    </location>
</feature>
<protein>
    <submittedName>
        <fullName evidence="2">Uncharacterized protein</fullName>
    </submittedName>
</protein>
<dbReference type="AlphaFoldDB" id="A0A6A6B1B3"/>
<sequence length="286" mass="31835">MFALPPETTIPSRPGSIRSATTTSTADGPSRKRSSRPKTIYSLAHPPPRVGPLHLRPRVLLQLHQSSAHSRPKPAYEALPSTTFAPRLKRKFHRVFRHQERLGPDDVVIAKAGQYDLEEPEESDDDLESREVVGVVCANLKEEKTEVCMDDDSVWYVTHMPNGGYEFVATDEHGLQTKARWVPRLQVNRRVSANFAQNGGQKTSAPTEDRKFNFSTITPGSRRHPVIASMTRASIDVWDKYIMPSPSLYSPLPSPAGSENGDASDDAKPTPTMTTDEQLRKLIIVT</sequence>
<evidence type="ECO:0000313" key="2">
    <source>
        <dbReference type="EMBL" id="KAF2137014.1"/>
    </source>
</evidence>
<accession>A0A6A6B1B3</accession>
<gene>
    <name evidence="2" type="ORF">K452DRAFT_236548</name>
</gene>
<organism evidence="2 3">
    <name type="scientific">Aplosporella prunicola CBS 121167</name>
    <dbReference type="NCBI Taxonomy" id="1176127"/>
    <lineage>
        <taxon>Eukaryota</taxon>
        <taxon>Fungi</taxon>
        <taxon>Dikarya</taxon>
        <taxon>Ascomycota</taxon>
        <taxon>Pezizomycotina</taxon>
        <taxon>Dothideomycetes</taxon>
        <taxon>Dothideomycetes incertae sedis</taxon>
        <taxon>Botryosphaeriales</taxon>
        <taxon>Aplosporellaceae</taxon>
        <taxon>Aplosporella</taxon>
    </lineage>
</organism>
<feature type="region of interest" description="Disordered" evidence="1">
    <location>
        <begin position="1"/>
        <end position="52"/>
    </location>
</feature>
<keyword evidence="3" id="KW-1185">Reference proteome</keyword>
<feature type="non-terminal residue" evidence="2">
    <location>
        <position position="286"/>
    </location>
</feature>
<dbReference type="Proteomes" id="UP000799438">
    <property type="component" value="Unassembled WGS sequence"/>
</dbReference>
<dbReference type="RefSeq" id="XP_033392732.1">
    <property type="nucleotide sequence ID" value="XM_033537515.1"/>
</dbReference>
<dbReference type="EMBL" id="ML995508">
    <property type="protein sequence ID" value="KAF2137014.1"/>
    <property type="molecule type" value="Genomic_DNA"/>
</dbReference>
<proteinExistence type="predicted"/>
<reference evidence="2" key="1">
    <citation type="journal article" date="2020" name="Stud. Mycol.">
        <title>101 Dothideomycetes genomes: a test case for predicting lifestyles and emergence of pathogens.</title>
        <authorList>
            <person name="Haridas S."/>
            <person name="Albert R."/>
            <person name="Binder M."/>
            <person name="Bloem J."/>
            <person name="Labutti K."/>
            <person name="Salamov A."/>
            <person name="Andreopoulos B."/>
            <person name="Baker S."/>
            <person name="Barry K."/>
            <person name="Bills G."/>
            <person name="Bluhm B."/>
            <person name="Cannon C."/>
            <person name="Castanera R."/>
            <person name="Culley D."/>
            <person name="Daum C."/>
            <person name="Ezra D."/>
            <person name="Gonzalez J."/>
            <person name="Henrissat B."/>
            <person name="Kuo A."/>
            <person name="Liang C."/>
            <person name="Lipzen A."/>
            <person name="Lutzoni F."/>
            <person name="Magnuson J."/>
            <person name="Mondo S."/>
            <person name="Nolan M."/>
            <person name="Ohm R."/>
            <person name="Pangilinan J."/>
            <person name="Park H.-J."/>
            <person name="Ramirez L."/>
            <person name="Alfaro M."/>
            <person name="Sun H."/>
            <person name="Tritt A."/>
            <person name="Yoshinaga Y."/>
            <person name="Zwiers L.-H."/>
            <person name="Turgeon B."/>
            <person name="Goodwin S."/>
            <person name="Spatafora J."/>
            <person name="Crous P."/>
            <person name="Grigoriev I."/>
        </authorList>
    </citation>
    <scope>NUCLEOTIDE SEQUENCE</scope>
    <source>
        <strain evidence="2">CBS 121167</strain>
    </source>
</reference>
<name>A0A6A6B1B3_9PEZI</name>
<feature type="region of interest" description="Disordered" evidence="1">
    <location>
        <begin position="249"/>
        <end position="280"/>
    </location>
</feature>
<dbReference type="GeneID" id="54295011"/>
<dbReference type="OrthoDB" id="5404323at2759"/>